<dbReference type="AlphaFoldDB" id="A0A1H3FXK4"/>
<dbReference type="Pfam" id="PF06580">
    <property type="entry name" value="His_kinase"/>
    <property type="match status" value="1"/>
</dbReference>
<dbReference type="GO" id="GO:0000155">
    <property type="term" value="F:phosphorelay sensor kinase activity"/>
    <property type="evidence" value="ECO:0007669"/>
    <property type="project" value="InterPro"/>
</dbReference>
<dbReference type="PROSITE" id="PS50885">
    <property type="entry name" value="HAMP"/>
    <property type="match status" value="1"/>
</dbReference>
<evidence type="ECO:0000256" key="10">
    <source>
        <dbReference type="ARBA" id="ARBA00023012"/>
    </source>
</evidence>
<dbReference type="InterPro" id="IPR036890">
    <property type="entry name" value="HATPase_C_sf"/>
</dbReference>
<dbReference type="Gene3D" id="6.10.340.10">
    <property type="match status" value="1"/>
</dbReference>
<dbReference type="PANTHER" id="PTHR34220:SF7">
    <property type="entry name" value="SENSOR HISTIDINE KINASE YPDA"/>
    <property type="match status" value="1"/>
</dbReference>
<keyword evidence="13" id="KW-0812">Transmembrane</keyword>
<evidence type="ECO:0000256" key="6">
    <source>
        <dbReference type="ARBA" id="ARBA00022679"/>
    </source>
</evidence>
<dbReference type="Gene3D" id="3.30.565.10">
    <property type="entry name" value="Histidine kinase-like ATPase, C-terminal domain"/>
    <property type="match status" value="1"/>
</dbReference>
<dbReference type="InterPro" id="IPR050640">
    <property type="entry name" value="Bact_2-comp_sensor_kinase"/>
</dbReference>
<evidence type="ECO:0000313" key="16">
    <source>
        <dbReference type="EMBL" id="SDX95813.1"/>
    </source>
</evidence>
<comment type="catalytic activity">
    <reaction evidence="1">
        <text>ATP + protein L-histidine = ADP + protein N-phospho-L-histidine.</text>
        <dbReference type="EC" id="2.7.13.3"/>
    </reaction>
</comment>
<dbReference type="PROSITE" id="PS50109">
    <property type="entry name" value="HIS_KIN"/>
    <property type="match status" value="1"/>
</dbReference>
<keyword evidence="12" id="KW-0175">Coiled coil</keyword>
<dbReference type="InterPro" id="IPR003594">
    <property type="entry name" value="HATPase_dom"/>
</dbReference>
<dbReference type="GO" id="GO:0005886">
    <property type="term" value="C:plasma membrane"/>
    <property type="evidence" value="ECO:0007669"/>
    <property type="project" value="UniProtKB-SubCell"/>
</dbReference>
<keyword evidence="10" id="KW-0902">Two-component regulatory system</keyword>
<keyword evidence="9" id="KW-0067">ATP-binding</keyword>
<keyword evidence="6" id="KW-0808">Transferase</keyword>
<dbReference type="SMART" id="SM00387">
    <property type="entry name" value="HATPase_c"/>
    <property type="match status" value="1"/>
</dbReference>
<feature type="transmembrane region" description="Helical" evidence="13">
    <location>
        <begin position="9"/>
        <end position="29"/>
    </location>
</feature>
<dbReference type="InterPro" id="IPR010559">
    <property type="entry name" value="Sig_transdc_His_kin_internal"/>
</dbReference>
<keyword evidence="4" id="KW-1003">Cell membrane</keyword>
<evidence type="ECO:0000256" key="11">
    <source>
        <dbReference type="ARBA" id="ARBA00023136"/>
    </source>
</evidence>
<sequence length="487" mass="55331">MNTIQKKVLTLTTVVVLIMMTIWIALTYYNRQTQVQYNAILQRYLILNEVNVASQHLITDLNNYLSMPSSTNLEKISLGKENLRSSELEIWQLGHQENEFELVNYINLMGSLIETIDRAISLHTQQDSEAASREFNDAARIANYISDTTLALVDKELKTYDAFYRSIIEQSAELNQLGIWLLLFLTFSLIVVMYTLSRSITRPINQLTEAANALSRGEFDSEVQVDSKDELAFLAKTFNRMRLNINNLISEIQMKAQLEKELQENKLLLQESQFRSLQSQINPHFLFNTLNTISKKAYLEGAAQTSDLLVNIAGLLRYNLKRLNRSVTLYEEVTVLKQYIDIQKNRFTDRFQFNEEIDDTALSIPIPALTLQPIIENAVIHAIEPQEDGGMIAFRVKDQQDIVLIEIEDDGPGMSDQKAKQLLEGLIVPKEGHSTGIGFTNVIKRLRIFYGRDDLVNIESEIGQGTKISLLIPKQRGMASGGEAADC</sequence>
<dbReference type="Pfam" id="PF00672">
    <property type="entry name" value="HAMP"/>
    <property type="match status" value="1"/>
</dbReference>
<evidence type="ECO:0000256" key="7">
    <source>
        <dbReference type="ARBA" id="ARBA00022741"/>
    </source>
</evidence>
<evidence type="ECO:0000256" key="2">
    <source>
        <dbReference type="ARBA" id="ARBA00004651"/>
    </source>
</evidence>
<keyword evidence="13" id="KW-1133">Transmembrane helix</keyword>
<feature type="domain" description="HAMP" evidence="15">
    <location>
        <begin position="198"/>
        <end position="250"/>
    </location>
</feature>
<reference evidence="17" key="1">
    <citation type="submission" date="2016-10" db="EMBL/GenBank/DDBJ databases">
        <authorList>
            <person name="Varghese N."/>
            <person name="Submissions S."/>
        </authorList>
    </citation>
    <scope>NUCLEOTIDE SEQUENCE [LARGE SCALE GENOMIC DNA]</scope>
    <source>
        <strain evidence="17">SP</strain>
    </source>
</reference>
<dbReference type="GO" id="GO:0005524">
    <property type="term" value="F:ATP binding"/>
    <property type="evidence" value="ECO:0007669"/>
    <property type="project" value="UniProtKB-KW"/>
</dbReference>
<dbReference type="Proteomes" id="UP000198935">
    <property type="component" value="Unassembled WGS sequence"/>
</dbReference>
<feature type="coiled-coil region" evidence="12">
    <location>
        <begin position="245"/>
        <end position="275"/>
    </location>
</feature>
<evidence type="ECO:0000256" key="9">
    <source>
        <dbReference type="ARBA" id="ARBA00022840"/>
    </source>
</evidence>
<gene>
    <name evidence="16" type="ORF">SAMN05421736_1016</name>
</gene>
<comment type="subcellular location">
    <subcellularLocation>
        <location evidence="2">Cell membrane</location>
        <topology evidence="2">Multi-pass membrane protein</topology>
    </subcellularLocation>
</comment>
<dbReference type="SUPFAM" id="SSF55874">
    <property type="entry name" value="ATPase domain of HSP90 chaperone/DNA topoisomerase II/histidine kinase"/>
    <property type="match status" value="1"/>
</dbReference>
<protein>
    <recommendedName>
        <fullName evidence="3">histidine kinase</fullName>
        <ecNumber evidence="3">2.7.13.3</ecNumber>
    </recommendedName>
</protein>
<accession>A0A1H3FXK4</accession>
<evidence type="ECO:0000313" key="17">
    <source>
        <dbReference type="Proteomes" id="UP000198935"/>
    </source>
</evidence>
<evidence type="ECO:0000256" key="8">
    <source>
        <dbReference type="ARBA" id="ARBA00022777"/>
    </source>
</evidence>
<dbReference type="OrthoDB" id="9776552at2"/>
<dbReference type="InterPro" id="IPR005467">
    <property type="entry name" value="His_kinase_dom"/>
</dbReference>
<evidence type="ECO:0000256" key="5">
    <source>
        <dbReference type="ARBA" id="ARBA00022553"/>
    </source>
</evidence>
<dbReference type="STRING" id="1503961.SAMN05421736_1016"/>
<dbReference type="PANTHER" id="PTHR34220">
    <property type="entry name" value="SENSOR HISTIDINE KINASE YPDA"/>
    <property type="match status" value="1"/>
</dbReference>
<keyword evidence="8 16" id="KW-0418">Kinase</keyword>
<organism evidence="16 17">
    <name type="scientific">Evansella caseinilytica</name>
    <dbReference type="NCBI Taxonomy" id="1503961"/>
    <lineage>
        <taxon>Bacteria</taxon>
        <taxon>Bacillati</taxon>
        <taxon>Bacillota</taxon>
        <taxon>Bacilli</taxon>
        <taxon>Bacillales</taxon>
        <taxon>Bacillaceae</taxon>
        <taxon>Evansella</taxon>
    </lineage>
</organism>
<evidence type="ECO:0000256" key="3">
    <source>
        <dbReference type="ARBA" id="ARBA00012438"/>
    </source>
</evidence>
<evidence type="ECO:0000259" key="15">
    <source>
        <dbReference type="PROSITE" id="PS50885"/>
    </source>
</evidence>
<keyword evidence="7" id="KW-0547">Nucleotide-binding</keyword>
<dbReference type="EC" id="2.7.13.3" evidence="3"/>
<dbReference type="EMBL" id="FNPI01000001">
    <property type="protein sequence ID" value="SDX95813.1"/>
    <property type="molecule type" value="Genomic_DNA"/>
</dbReference>
<keyword evidence="17" id="KW-1185">Reference proteome</keyword>
<feature type="transmembrane region" description="Helical" evidence="13">
    <location>
        <begin position="177"/>
        <end position="196"/>
    </location>
</feature>
<dbReference type="CDD" id="cd06225">
    <property type="entry name" value="HAMP"/>
    <property type="match status" value="1"/>
</dbReference>
<evidence type="ECO:0000256" key="1">
    <source>
        <dbReference type="ARBA" id="ARBA00000085"/>
    </source>
</evidence>
<dbReference type="InterPro" id="IPR003660">
    <property type="entry name" value="HAMP_dom"/>
</dbReference>
<evidence type="ECO:0000256" key="13">
    <source>
        <dbReference type="SAM" id="Phobius"/>
    </source>
</evidence>
<dbReference type="Pfam" id="PF02518">
    <property type="entry name" value="HATPase_c"/>
    <property type="match status" value="1"/>
</dbReference>
<evidence type="ECO:0000256" key="12">
    <source>
        <dbReference type="SAM" id="Coils"/>
    </source>
</evidence>
<dbReference type="PRINTS" id="PR00344">
    <property type="entry name" value="BCTRLSENSOR"/>
</dbReference>
<feature type="domain" description="Histidine kinase" evidence="14">
    <location>
        <begin position="371"/>
        <end position="476"/>
    </location>
</feature>
<evidence type="ECO:0000256" key="4">
    <source>
        <dbReference type="ARBA" id="ARBA00022475"/>
    </source>
</evidence>
<dbReference type="SUPFAM" id="SSF158472">
    <property type="entry name" value="HAMP domain-like"/>
    <property type="match status" value="1"/>
</dbReference>
<name>A0A1H3FXK4_9BACI</name>
<evidence type="ECO:0000259" key="14">
    <source>
        <dbReference type="PROSITE" id="PS50109"/>
    </source>
</evidence>
<keyword evidence="11 13" id="KW-0472">Membrane</keyword>
<proteinExistence type="predicted"/>
<dbReference type="SMART" id="SM00304">
    <property type="entry name" value="HAMP"/>
    <property type="match status" value="1"/>
</dbReference>
<dbReference type="InterPro" id="IPR004358">
    <property type="entry name" value="Sig_transdc_His_kin-like_C"/>
</dbReference>
<keyword evidence="5" id="KW-0597">Phosphoprotein</keyword>